<proteinExistence type="inferred from homology"/>
<evidence type="ECO:0000259" key="3">
    <source>
        <dbReference type="Pfam" id="PF22725"/>
    </source>
</evidence>
<keyword evidence="7" id="KW-1185">Reference proteome</keyword>
<dbReference type="Pfam" id="PF01408">
    <property type="entry name" value="GFO_IDH_MocA"/>
    <property type="match status" value="1"/>
</dbReference>
<dbReference type="EMBL" id="CAJOBG010000433">
    <property type="protein sequence ID" value="CAF3813898.1"/>
    <property type="molecule type" value="Genomic_DNA"/>
</dbReference>
<dbReference type="Proteomes" id="UP000663856">
    <property type="component" value="Unassembled WGS sequence"/>
</dbReference>
<dbReference type="Gene3D" id="3.40.50.720">
    <property type="entry name" value="NAD(P)-binding Rossmann-like Domain"/>
    <property type="match status" value="1"/>
</dbReference>
<dbReference type="InterPro" id="IPR036291">
    <property type="entry name" value="NAD(P)-bd_dom_sf"/>
</dbReference>
<dbReference type="SUPFAM" id="SSF51735">
    <property type="entry name" value="NAD(P)-binding Rossmann-fold domains"/>
    <property type="match status" value="1"/>
</dbReference>
<gene>
    <name evidence="5" type="ORF">OVN521_LOCUS4616</name>
    <name evidence="4" type="ORF">WKI299_LOCUS20485</name>
</gene>
<dbReference type="SUPFAM" id="SSF55347">
    <property type="entry name" value="Glyceraldehyde-3-phosphate dehydrogenase-like, C-terminal domain"/>
    <property type="match status" value="1"/>
</dbReference>
<evidence type="ECO:0000313" key="7">
    <source>
        <dbReference type="Proteomes" id="UP000663866"/>
    </source>
</evidence>
<evidence type="ECO:0008006" key="8">
    <source>
        <dbReference type="Google" id="ProtNLM"/>
    </source>
</evidence>
<dbReference type="InterPro" id="IPR000683">
    <property type="entry name" value="Gfo/Idh/MocA-like_OxRdtase_N"/>
</dbReference>
<name>A0A816TL75_9BILA</name>
<comment type="similarity">
    <text evidence="1">Belongs to the Gfo/Idh/MocA family.</text>
</comment>
<dbReference type="PANTHER" id="PTHR43708">
    <property type="entry name" value="CONSERVED EXPRESSED OXIDOREDUCTASE (EUROFUNG)"/>
    <property type="match status" value="1"/>
</dbReference>
<evidence type="ECO:0000259" key="2">
    <source>
        <dbReference type="Pfam" id="PF01408"/>
    </source>
</evidence>
<dbReference type="GO" id="GO:0000166">
    <property type="term" value="F:nucleotide binding"/>
    <property type="evidence" value="ECO:0007669"/>
    <property type="project" value="InterPro"/>
</dbReference>
<dbReference type="InterPro" id="IPR051317">
    <property type="entry name" value="Gfo/Idh/MocA_oxidoreduct"/>
</dbReference>
<reference evidence="4" key="1">
    <citation type="submission" date="2021-02" db="EMBL/GenBank/DDBJ databases">
        <authorList>
            <person name="Nowell W R."/>
        </authorList>
    </citation>
    <scope>NUCLEOTIDE SEQUENCE</scope>
</reference>
<dbReference type="Pfam" id="PF22725">
    <property type="entry name" value="GFO_IDH_MocA_C3"/>
    <property type="match status" value="1"/>
</dbReference>
<dbReference type="InterPro" id="IPR055170">
    <property type="entry name" value="GFO_IDH_MocA-like_dom"/>
</dbReference>
<dbReference type="EMBL" id="CAJNRF010008551">
    <property type="protein sequence ID" value="CAF2102481.1"/>
    <property type="molecule type" value="Genomic_DNA"/>
</dbReference>
<evidence type="ECO:0000313" key="6">
    <source>
        <dbReference type="Proteomes" id="UP000663856"/>
    </source>
</evidence>
<accession>A0A816TL75</accession>
<sequence length="344" mass="38068">MDMIVGGPGAFIGGVYRIAACLDGEIELVCGAFSSDARQSLEMGAKLGLSADRIYGSYKEMIEHEHETGEMDFVVIVTPNHVHYEPAILALLAGFDVILDKPMCHSLEQARHLSRTVDETGRTLCLTHAYTGYPMVKQPRQMILRFDIGLVRKVYVEYQQGWLSHDNVNSKQTQWRLDPKQSGPSGCLGDIGVHAFNLAEYVTGLQITHVCTDLRSVIDGRQLDDDVSVLLRFNNGASGVLMASQICAGEENSLKIRVYGDEGSIAMHNARIPAGHPESYIEAFANIYRNFARTVRAKKNDEECSSNELGDFSGVKEGVRGMTFIETCVANSRKDNEKWTALKE</sequence>
<evidence type="ECO:0000313" key="4">
    <source>
        <dbReference type="EMBL" id="CAF2102481.1"/>
    </source>
</evidence>
<dbReference type="Proteomes" id="UP000663866">
    <property type="component" value="Unassembled WGS sequence"/>
</dbReference>
<organism evidence="4 6">
    <name type="scientific">Rotaria magnacalcarata</name>
    <dbReference type="NCBI Taxonomy" id="392030"/>
    <lineage>
        <taxon>Eukaryota</taxon>
        <taxon>Metazoa</taxon>
        <taxon>Spiralia</taxon>
        <taxon>Gnathifera</taxon>
        <taxon>Rotifera</taxon>
        <taxon>Eurotatoria</taxon>
        <taxon>Bdelloidea</taxon>
        <taxon>Philodinida</taxon>
        <taxon>Philodinidae</taxon>
        <taxon>Rotaria</taxon>
    </lineage>
</organism>
<evidence type="ECO:0000313" key="5">
    <source>
        <dbReference type="EMBL" id="CAF3813898.1"/>
    </source>
</evidence>
<evidence type="ECO:0000256" key="1">
    <source>
        <dbReference type="ARBA" id="ARBA00010928"/>
    </source>
</evidence>
<comment type="caution">
    <text evidence="4">The sequence shown here is derived from an EMBL/GenBank/DDBJ whole genome shotgun (WGS) entry which is preliminary data.</text>
</comment>
<dbReference type="Gene3D" id="3.30.360.10">
    <property type="entry name" value="Dihydrodipicolinate Reductase, domain 2"/>
    <property type="match status" value="1"/>
</dbReference>
<feature type="domain" description="GFO/IDH/MocA-like oxidoreductase" evidence="3">
    <location>
        <begin position="139"/>
        <end position="265"/>
    </location>
</feature>
<protein>
    <recommendedName>
        <fullName evidence="8">Oxidoreductase</fullName>
    </recommendedName>
</protein>
<dbReference type="AlphaFoldDB" id="A0A816TL75"/>
<feature type="domain" description="Gfo/Idh/MocA-like oxidoreductase N-terminal" evidence="2">
    <location>
        <begin position="4"/>
        <end position="126"/>
    </location>
</feature>
<dbReference type="PANTHER" id="PTHR43708:SF3">
    <property type="entry name" value="OXIDOREDUCTASE"/>
    <property type="match status" value="1"/>
</dbReference>